<evidence type="ECO:0000313" key="3">
    <source>
        <dbReference type="Proteomes" id="UP000177408"/>
    </source>
</evidence>
<keyword evidence="1" id="KW-0812">Transmembrane</keyword>
<organism evidence="2 3">
    <name type="scientific">Candidatus Buchananbacteria bacterium RIFCSPLOWO2_02_FULL_46_11b</name>
    <dbReference type="NCBI Taxonomy" id="1797548"/>
    <lineage>
        <taxon>Bacteria</taxon>
        <taxon>Candidatus Buchananiibacteriota</taxon>
    </lineage>
</organism>
<evidence type="ECO:0000313" key="2">
    <source>
        <dbReference type="EMBL" id="OGY57690.1"/>
    </source>
</evidence>
<proteinExistence type="predicted"/>
<keyword evidence="1" id="KW-0472">Membrane</keyword>
<dbReference type="AlphaFoldDB" id="A0A1G1Z1E1"/>
<accession>A0A1G1Z1E1</accession>
<sequence length="72" mass="7987">MRILREIVCSLLLAVGFTGQMIINHIQLEWGKGCWTGLKDEIAFWAAGAFCLALAILCIMAEPLTNLIPRRA</sequence>
<protein>
    <submittedName>
        <fullName evidence="2">Uncharacterized protein</fullName>
    </submittedName>
</protein>
<comment type="caution">
    <text evidence="2">The sequence shown here is derived from an EMBL/GenBank/DDBJ whole genome shotgun (WGS) entry which is preliminary data.</text>
</comment>
<feature type="transmembrane region" description="Helical" evidence="1">
    <location>
        <begin position="42"/>
        <end position="61"/>
    </location>
</feature>
<dbReference type="Proteomes" id="UP000177408">
    <property type="component" value="Unassembled WGS sequence"/>
</dbReference>
<reference evidence="2 3" key="1">
    <citation type="journal article" date="2016" name="Nat. Commun.">
        <title>Thousands of microbial genomes shed light on interconnected biogeochemical processes in an aquifer system.</title>
        <authorList>
            <person name="Anantharaman K."/>
            <person name="Brown C.T."/>
            <person name="Hug L.A."/>
            <person name="Sharon I."/>
            <person name="Castelle C.J."/>
            <person name="Probst A.J."/>
            <person name="Thomas B.C."/>
            <person name="Singh A."/>
            <person name="Wilkins M.J."/>
            <person name="Karaoz U."/>
            <person name="Brodie E.L."/>
            <person name="Williams K.H."/>
            <person name="Hubbard S.S."/>
            <person name="Banfield J.F."/>
        </authorList>
    </citation>
    <scope>NUCLEOTIDE SEQUENCE [LARGE SCALE GENOMIC DNA]</scope>
</reference>
<name>A0A1G1Z1E1_9BACT</name>
<evidence type="ECO:0000256" key="1">
    <source>
        <dbReference type="SAM" id="Phobius"/>
    </source>
</evidence>
<gene>
    <name evidence="2" type="ORF">A3H67_03490</name>
</gene>
<dbReference type="EMBL" id="MHIR01000016">
    <property type="protein sequence ID" value="OGY57690.1"/>
    <property type="molecule type" value="Genomic_DNA"/>
</dbReference>
<keyword evidence="1" id="KW-1133">Transmembrane helix</keyword>